<dbReference type="PANTHER" id="PTHR45638">
    <property type="entry name" value="CYCLIC NUCLEOTIDE-GATED CATION CHANNEL SUBUNIT A"/>
    <property type="match status" value="1"/>
</dbReference>
<dbReference type="Gene3D" id="2.60.120.10">
    <property type="entry name" value="Jelly Rolls"/>
    <property type="match status" value="1"/>
</dbReference>
<keyword evidence="1" id="KW-0406">Ion transport</keyword>
<keyword evidence="1" id="KW-0813">Transport</keyword>
<dbReference type="Gene3D" id="1.10.287.630">
    <property type="entry name" value="Helix hairpin bin"/>
    <property type="match status" value="1"/>
</dbReference>
<dbReference type="InterPro" id="IPR014710">
    <property type="entry name" value="RmlC-like_jellyroll"/>
</dbReference>
<evidence type="ECO:0000259" key="3">
    <source>
        <dbReference type="PROSITE" id="PS50042"/>
    </source>
</evidence>
<keyword evidence="2" id="KW-0812">Transmembrane</keyword>
<dbReference type="GO" id="GO:0044877">
    <property type="term" value="F:protein-containing complex binding"/>
    <property type="evidence" value="ECO:0007669"/>
    <property type="project" value="TreeGrafter"/>
</dbReference>
<accession>A0A9P0N7F7</accession>
<dbReference type="InterPro" id="IPR018490">
    <property type="entry name" value="cNMP-bd_dom_sf"/>
</dbReference>
<dbReference type="InterPro" id="IPR050866">
    <property type="entry name" value="CNG_cation_channel"/>
</dbReference>
<feature type="transmembrane region" description="Helical" evidence="2">
    <location>
        <begin position="350"/>
        <end position="374"/>
    </location>
</feature>
<dbReference type="EMBL" id="LR824536">
    <property type="protein sequence ID" value="CAH1645199.1"/>
    <property type="molecule type" value="Genomic_DNA"/>
</dbReference>
<dbReference type="Proteomes" id="UP001153321">
    <property type="component" value="Chromosome 5"/>
</dbReference>
<evidence type="ECO:0000256" key="1">
    <source>
        <dbReference type="ARBA" id="ARBA00023286"/>
    </source>
</evidence>
<protein>
    <recommendedName>
        <fullName evidence="3">Cyclic nucleotide-binding domain-containing protein</fullName>
    </recommendedName>
</protein>
<keyword evidence="2" id="KW-1133">Transmembrane helix</keyword>
<feature type="domain" description="Cyclic nucleotide-binding" evidence="3">
    <location>
        <begin position="91"/>
        <end position="157"/>
    </location>
</feature>
<evidence type="ECO:0000256" key="2">
    <source>
        <dbReference type="SAM" id="Phobius"/>
    </source>
</evidence>
<dbReference type="SUPFAM" id="SSF51206">
    <property type="entry name" value="cAMP-binding domain-like"/>
    <property type="match status" value="1"/>
</dbReference>
<dbReference type="PANTHER" id="PTHR45638:SF11">
    <property type="entry name" value="CYCLIC NUCLEOTIDE-GATED CATION CHANNEL SUBUNIT A"/>
    <property type="match status" value="1"/>
</dbReference>
<keyword evidence="5" id="KW-1185">Reference proteome</keyword>
<keyword evidence="1" id="KW-0407">Ion channel</keyword>
<keyword evidence="1" id="KW-1071">Ligand-gated ion channel</keyword>
<name>A0A9P0N7F7_SPOLI</name>
<reference evidence="4" key="1">
    <citation type="submission" date="2022-02" db="EMBL/GenBank/DDBJ databases">
        <authorList>
            <person name="King R."/>
        </authorList>
    </citation>
    <scope>NUCLEOTIDE SEQUENCE</scope>
</reference>
<gene>
    <name evidence="4" type="ORF">SPLIT_LOCUS10552</name>
</gene>
<dbReference type="PROSITE" id="PS50042">
    <property type="entry name" value="CNMP_BINDING_3"/>
    <property type="match status" value="1"/>
</dbReference>
<dbReference type="AlphaFoldDB" id="A0A9P0N7F7"/>
<keyword evidence="2" id="KW-0472">Membrane</keyword>
<organism evidence="4 5">
    <name type="scientific">Spodoptera littoralis</name>
    <name type="common">Egyptian cotton leafworm</name>
    <dbReference type="NCBI Taxonomy" id="7109"/>
    <lineage>
        <taxon>Eukaryota</taxon>
        <taxon>Metazoa</taxon>
        <taxon>Ecdysozoa</taxon>
        <taxon>Arthropoda</taxon>
        <taxon>Hexapoda</taxon>
        <taxon>Insecta</taxon>
        <taxon>Pterygota</taxon>
        <taxon>Neoptera</taxon>
        <taxon>Endopterygota</taxon>
        <taxon>Lepidoptera</taxon>
        <taxon>Glossata</taxon>
        <taxon>Ditrysia</taxon>
        <taxon>Noctuoidea</taxon>
        <taxon>Noctuidae</taxon>
        <taxon>Amphipyrinae</taxon>
        <taxon>Spodoptera</taxon>
    </lineage>
</organism>
<evidence type="ECO:0000313" key="4">
    <source>
        <dbReference type="EMBL" id="CAH1645199.1"/>
    </source>
</evidence>
<dbReference type="GO" id="GO:0005221">
    <property type="term" value="F:intracellularly cyclic nucleotide-activated monoatomic cation channel activity"/>
    <property type="evidence" value="ECO:0007669"/>
    <property type="project" value="InterPro"/>
</dbReference>
<dbReference type="InterPro" id="IPR000595">
    <property type="entry name" value="cNMP-bd_dom"/>
</dbReference>
<proteinExistence type="predicted"/>
<sequence>MIMMSGCLVVTGAAVASLSLIISLYMRPEEAFRSRYRLIMKEMTDTKVPPALRDKVETFYKMYWHKQRAVSKTQLLPTYPPTLPATINLDIYFEATQKILSELAKKMETIHYIPGDAIIKRGSKKCRIIYITYGDVEMLTAEDDTTAILRMTRGTVLTPCGGAAAEALTSSHIADHIERVKRHYCMKEPVEAMHKSSILQFNRNLIALKSMKNSQGVPLLASPDIFLEIAGCYIIRNVHPYNLIFKKVVTMEFRFFDFAMTIVYVLDHIVYLSTGANVEEGVPITFAQTSSKQMRSHWFVLNVVATLPIFEFVGDGHFAGINKLLSVPKLFRELKSLEESCGYRSNVLRFLSYTLLLLIACYLIAAIQQGFMCFQ</sequence>
<evidence type="ECO:0000313" key="5">
    <source>
        <dbReference type="Proteomes" id="UP001153321"/>
    </source>
</evidence>